<dbReference type="RefSeq" id="WP_199484017.1">
    <property type="nucleotide sequence ID" value="NZ_BALE01000002.1"/>
</dbReference>
<name>A0A0D6MGL9_9PROT</name>
<sequence length="124" mass="14923">MIVQDHLYCCDMPDDVRYLRPKELTRPFIEKTIVFVIPDRLKDFRRNLWHVRKRSNEDGAVYAPLFRARCLLASDPYPEGYVGPLDVYPFYTKVARNKRHYLDYYMLFLFDSQPEYAKFRSLTG</sequence>
<organism evidence="1 2">
    <name type="scientific">Tanticharoenia sakaeratensis NBRC 103193</name>
    <dbReference type="NCBI Taxonomy" id="1231623"/>
    <lineage>
        <taxon>Bacteria</taxon>
        <taxon>Pseudomonadati</taxon>
        <taxon>Pseudomonadota</taxon>
        <taxon>Alphaproteobacteria</taxon>
        <taxon>Acetobacterales</taxon>
        <taxon>Acetobacteraceae</taxon>
        <taxon>Tanticharoenia</taxon>
    </lineage>
</organism>
<evidence type="ECO:0000313" key="2">
    <source>
        <dbReference type="Proteomes" id="UP000032679"/>
    </source>
</evidence>
<comment type="caution">
    <text evidence="1">The sequence shown here is derived from an EMBL/GenBank/DDBJ whole genome shotgun (WGS) entry which is preliminary data.</text>
</comment>
<gene>
    <name evidence="1" type="ORF">Tasa_002_049</name>
</gene>
<protein>
    <submittedName>
        <fullName evidence="1">Uncharacterized protein</fullName>
    </submittedName>
</protein>
<keyword evidence="2" id="KW-1185">Reference proteome</keyword>
<accession>A0A0D6MGL9</accession>
<dbReference type="AlphaFoldDB" id="A0A0D6MGL9"/>
<reference evidence="1 2" key="1">
    <citation type="submission" date="2012-10" db="EMBL/GenBank/DDBJ databases">
        <title>Genome sequencing of Tanticharoenia sakaeratensis NBRC 103193.</title>
        <authorList>
            <person name="Azuma Y."/>
            <person name="Hadano H."/>
            <person name="Hirakawa H."/>
            <person name="Matsushita K."/>
        </authorList>
    </citation>
    <scope>NUCLEOTIDE SEQUENCE [LARGE SCALE GENOMIC DNA]</scope>
    <source>
        <strain evidence="1 2">NBRC 103193</strain>
    </source>
</reference>
<dbReference type="EMBL" id="BALE01000002">
    <property type="protein sequence ID" value="GAN52769.1"/>
    <property type="molecule type" value="Genomic_DNA"/>
</dbReference>
<proteinExistence type="predicted"/>
<dbReference type="Proteomes" id="UP000032679">
    <property type="component" value="Unassembled WGS sequence"/>
</dbReference>
<evidence type="ECO:0000313" key="1">
    <source>
        <dbReference type="EMBL" id="GAN52769.1"/>
    </source>
</evidence>
<dbReference type="STRING" id="1231623.Tasa_002_049"/>